<evidence type="ECO:0000256" key="2">
    <source>
        <dbReference type="ARBA" id="ARBA00022448"/>
    </source>
</evidence>
<dbReference type="PANTHER" id="PTHR11767">
    <property type="entry name" value="INWARD RECTIFIER POTASSIUM CHANNEL"/>
    <property type="match status" value="1"/>
</dbReference>
<evidence type="ECO:0000259" key="13">
    <source>
        <dbReference type="Pfam" id="PF17655"/>
    </source>
</evidence>
<evidence type="ECO:0000256" key="1">
    <source>
        <dbReference type="ARBA" id="ARBA00004141"/>
    </source>
</evidence>
<reference evidence="14 15" key="1">
    <citation type="journal article" date="2018" name="Sci. Rep.">
        <title>A novel species of the marine cyanobacterium Acaryochloris with a unique pigment content and lifestyle.</title>
        <authorList>
            <person name="Partensky F."/>
            <person name="Six C."/>
            <person name="Ratin M."/>
            <person name="Garczarek L."/>
            <person name="Vaulot D."/>
            <person name="Probert I."/>
            <person name="Calteau A."/>
            <person name="Gourvil P."/>
            <person name="Marie D."/>
            <person name="Grebert T."/>
            <person name="Bouchier C."/>
            <person name="Le Panse S."/>
            <person name="Gachenot M."/>
            <person name="Rodriguez F."/>
            <person name="Garrido J.L."/>
        </authorList>
    </citation>
    <scope>NUCLEOTIDE SEQUENCE [LARGE SCALE GENOMIC DNA]</scope>
    <source>
        <strain evidence="14 15">RCC1774</strain>
    </source>
</reference>
<evidence type="ECO:0000256" key="10">
    <source>
        <dbReference type="ARBA" id="ARBA00023303"/>
    </source>
</evidence>
<keyword evidence="7 11" id="KW-1133">Transmembrane helix</keyword>
<protein>
    <submittedName>
        <fullName evidence="14">Inward rectifier potassium channel Kirbac3.1</fullName>
    </submittedName>
</protein>
<accession>A0A2W1JI89</accession>
<feature type="domain" description="Potassium channel" evidence="12">
    <location>
        <begin position="82"/>
        <end position="150"/>
    </location>
</feature>
<sequence length="324" mass="36609">MLRRSLVKFFFRKPTAQQRLQTSRSQKQSPKIQVAFQNGSFQVSGLDDWLAHWQEPYYFLITIPWAGFILIATLVYGLINTLFAVAYLLGGNGIANASPGSFWDAFFFSVQTLGAIGYGAMHPITPYAHFLVTLEALTSILFTALVTGLAFARFSLPSVRVMFSDFAVITPYNGVPTLMIRAANQRRNKILEAKLQMYFLRDEISIEGTAIRHIYTLPLLRDHTPSFNLPWTAMHPINEHSPLRGATLESLRQTKAVLLVALTGVDETVAQALHARHTYSVDEILWNQAFVDIFYDSEDGHRYVDFTHFHEVTSTIQSEEASIQ</sequence>
<evidence type="ECO:0000256" key="8">
    <source>
        <dbReference type="ARBA" id="ARBA00023065"/>
    </source>
</evidence>
<dbReference type="EMBL" id="PQWO01000006">
    <property type="protein sequence ID" value="PZD73233.1"/>
    <property type="molecule type" value="Genomic_DNA"/>
</dbReference>
<dbReference type="SUPFAM" id="SSF81324">
    <property type="entry name" value="Voltage-gated potassium channels"/>
    <property type="match status" value="1"/>
</dbReference>
<keyword evidence="4 11" id="KW-0812">Transmembrane</keyword>
<gene>
    <name evidence="14" type="ORF">C1752_02218</name>
</gene>
<evidence type="ECO:0000256" key="9">
    <source>
        <dbReference type="ARBA" id="ARBA00023136"/>
    </source>
</evidence>
<dbReference type="InterPro" id="IPR016449">
    <property type="entry name" value="K_chnl_inward-rec_Kir"/>
</dbReference>
<keyword evidence="15" id="KW-1185">Reference proteome</keyword>
<evidence type="ECO:0000256" key="7">
    <source>
        <dbReference type="ARBA" id="ARBA00022989"/>
    </source>
</evidence>
<keyword evidence="9 11" id="KW-0472">Membrane</keyword>
<dbReference type="PANTHER" id="PTHR11767:SF102">
    <property type="entry name" value="INWARDLY RECTIFYING POTASSIUM CHANNEL 1, ISOFORM F"/>
    <property type="match status" value="1"/>
</dbReference>
<comment type="subcellular location">
    <subcellularLocation>
        <location evidence="1">Membrane</location>
        <topology evidence="1">Multi-pass membrane protein</topology>
    </subcellularLocation>
</comment>
<dbReference type="Pfam" id="PF07885">
    <property type="entry name" value="Ion_trans_2"/>
    <property type="match status" value="1"/>
</dbReference>
<dbReference type="InterPro" id="IPR013518">
    <property type="entry name" value="K_chnl_inward-rec_Kir_cyto"/>
</dbReference>
<feature type="transmembrane region" description="Helical" evidence="11">
    <location>
        <begin position="57"/>
        <end position="90"/>
    </location>
</feature>
<dbReference type="GO" id="GO:0005886">
    <property type="term" value="C:plasma membrane"/>
    <property type="evidence" value="ECO:0007669"/>
    <property type="project" value="TreeGrafter"/>
</dbReference>
<comment type="caution">
    <text evidence="14">The sequence shown here is derived from an EMBL/GenBank/DDBJ whole genome shotgun (WGS) entry which is preliminary data.</text>
</comment>
<dbReference type="GO" id="GO:0034702">
    <property type="term" value="C:monoatomic ion channel complex"/>
    <property type="evidence" value="ECO:0007669"/>
    <property type="project" value="UniProtKB-KW"/>
</dbReference>
<dbReference type="GO" id="GO:1990573">
    <property type="term" value="P:potassium ion import across plasma membrane"/>
    <property type="evidence" value="ECO:0007669"/>
    <property type="project" value="TreeGrafter"/>
</dbReference>
<dbReference type="RefSeq" id="WP_233501534.1">
    <property type="nucleotide sequence ID" value="NZ_CAWNWM010000006.1"/>
</dbReference>
<keyword evidence="8" id="KW-0406">Ion transport</keyword>
<evidence type="ECO:0000259" key="12">
    <source>
        <dbReference type="Pfam" id="PF07885"/>
    </source>
</evidence>
<keyword evidence="3" id="KW-0633">Potassium transport</keyword>
<proteinExistence type="predicted"/>
<evidence type="ECO:0000256" key="6">
    <source>
        <dbReference type="ARBA" id="ARBA00022958"/>
    </source>
</evidence>
<dbReference type="AlphaFoldDB" id="A0A2W1JI89"/>
<keyword evidence="10 14" id="KW-0407">Ion channel</keyword>
<dbReference type="InterPro" id="IPR041647">
    <property type="entry name" value="IRK_C"/>
</dbReference>
<dbReference type="Proteomes" id="UP000248857">
    <property type="component" value="Unassembled WGS sequence"/>
</dbReference>
<feature type="domain" description="Inward rectifier potassium channel C-terminal" evidence="13">
    <location>
        <begin position="161"/>
        <end position="315"/>
    </location>
</feature>
<dbReference type="InterPro" id="IPR013099">
    <property type="entry name" value="K_chnl_dom"/>
</dbReference>
<keyword evidence="6" id="KW-0630">Potassium</keyword>
<dbReference type="GO" id="GO:0005242">
    <property type="term" value="F:inward rectifier potassium channel activity"/>
    <property type="evidence" value="ECO:0007669"/>
    <property type="project" value="InterPro"/>
</dbReference>
<name>A0A2W1JI89_9CYAN</name>
<evidence type="ECO:0000256" key="11">
    <source>
        <dbReference type="SAM" id="Phobius"/>
    </source>
</evidence>
<evidence type="ECO:0000256" key="4">
    <source>
        <dbReference type="ARBA" id="ARBA00022692"/>
    </source>
</evidence>
<keyword evidence="5" id="KW-0851">Voltage-gated channel</keyword>
<keyword evidence="2" id="KW-0813">Transport</keyword>
<dbReference type="Pfam" id="PF17655">
    <property type="entry name" value="IRK_C"/>
    <property type="match status" value="1"/>
</dbReference>
<dbReference type="Gene3D" id="2.60.40.1400">
    <property type="entry name" value="G protein-activated inward rectifier potassium channel 1"/>
    <property type="match status" value="1"/>
</dbReference>
<dbReference type="GO" id="GO:0034765">
    <property type="term" value="P:regulation of monoatomic ion transmembrane transport"/>
    <property type="evidence" value="ECO:0007669"/>
    <property type="project" value="TreeGrafter"/>
</dbReference>
<evidence type="ECO:0000256" key="3">
    <source>
        <dbReference type="ARBA" id="ARBA00022538"/>
    </source>
</evidence>
<dbReference type="PRINTS" id="PR01320">
    <property type="entry name" value="KIRCHANNEL"/>
</dbReference>
<evidence type="ECO:0000313" key="14">
    <source>
        <dbReference type="EMBL" id="PZD73233.1"/>
    </source>
</evidence>
<dbReference type="SUPFAM" id="SSF81296">
    <property type="entry name" value="E set domains"/>
    <property type="match status" value="1"/>
</dbReference>
<feature type="transmembrane region" description="Helical" evidence="11">
    <location>
        <begin position="127"/>
        <end position="152"/>
    </location>
</feature>
<dbReference type="InterPro" id="IPR014756">
    <property type="entry name" value="Ig_E-set"/>
</dbReference>
<feature type="transmembrane region" description="Helical" evidence="11">
    <location>
        <begin position="102"/>
        <end position="121"/>
    </location>
</feature>
<organism evidence="14 15">
    <name type="scientific">Acaryochloris thomasi RCC1774</name>
    <dbReference type="NCBI Taxonomy" id="1764569"/>
    <lineage>
        <taxon>Bacteria</taxon>
        <taxon>Bacillati</taxon>
        <taxon>Cyanobacteriota</taxon>
        <taxon>Cyanophyceae</taxon>
        <taxon>Acaryochloridales</taxon>
        <taxon>Acaryochloridaceae</taxon>
        <taxon>Acaryochloris</taxon>
        <taxon>Acaryochloris thomasi</taxon>
    </lineage>
</organism>
<dbReference type="Gene3D" id="1.10.287.70">
    <property type="match status" value="1"/>
</dbReference>
<evidence type="ECO:0000313" key="15">
    <source>
        <dbReference type="Proteomes" id="UP000248857"/>
    </source>
</evidence>
<evidence type="ECO:0000256" key="5">
    <source>
        <dbReference type="ARBA" id="ARBA00022882"/>
    </source>
</evidence>